<dbReference type="OrthoDB" id="5654066at2"/>
<proteinExistence type="predicted"/>
<sequence>MFSKVNLPLMQKKSVSEQISNICDPISLVIPNDPVFIYYGEHLPNVRIFSKQTLISLQHLLKTSRHLYTQGLEDKSFIKLALAQHTPRNEEEAVYKELLLLMVEKNLNGMSLTTVCQRLDVTLFLLINLPLNLSITLQPINWFSEFNFIRNYIVRIHEIVRNRQRYEGNTATIEHHPISAFLEELILLQTGIIEENRKKLLSTKGEILSLNQILCPYTRYVIDVEKTLATINQANLFLKLVVALAMLTDLKDAEIDSFLQAQPPNYLQNAYKELKDYIENQPNVFTLQQQKFLADMGILDIIKQTRLTVLNKRYQHLWNEANSFKDNTLAILNDYSKLTYPSPQFQLFITGHWARHHHVIVKKAIEQIEEGIALEHVLANLRAHARCHPGFDPKGSLARRLEFIDLHSIEPLNTDTNCSIRP</sequence>
<dbReference type="InterPro" id="IPR041234">
    <property type="entry name" value="RavJ-like_C"/>
</dbReference>
<dbReference type="RefSeq" id="WP_115301868.1">
    <property type="nucleotide sequence ID" value="NZ_CAAAHO010000008.1"/>
</dbReference>
<dbReference type="Proteomes" id="UP000254968">
    <property type="component" value="Unassembled WGS sequence"/>
</dbReference>
<dbReference type="EMBL" id="UGNV01000001">
    <property type="protein sequence ID" value="STX28096.1"/>
    <property type="molecule type" value="Genomic_DNA"/>
</dbReference>
<reference evidence="2 3" key="1">
    <citation type="submission" date="2018-06" db="EMBL/GenBank/DDBJ databases">
        <authorList>
            <consortium name="Pathogen Informatics"/>
            <person name="Doyle S."/>
        </authorList>
    </citation>
    <scope>NUCLEOTIDE SEQUENCE [LARGE SCALE GENOMIC DNA]</scope>
    <source>
        <strain evidence="2 3">NCTC13315</strain>
    </source>
</reference>
<dbReference type="AlphaFoldDB" id="A0A378I0I6"/>
<evidence type="ECO:0000259" key="1">
    <source>
        <dbReference type="Pfam" id="PF18493"/>
    </source>
</evidence>
<feature type="domain" description="RavJ-like C-terminal" evidence="1">
    <location>
        <begin position="313"/>
        <end position="404"/>
    </location>
</feature>
<gene>
    <name evidence="2" type="ORF">NCTC13315_00620</name>
</gene>
<dbReference type="Pfam" id="PF18493">
    <property type="entry name" value="DUF5617"/>
    <property type="match status" value="1"/>
</dbReference>
<evidence type="ECO:0000313" key="2">
    <source>
        <dbReference type="EMBL" id="STX28096.1"/>
    </source>
</evidence>
<evidence type="ECO:0000313" key="3">
    <source>
        <dbReference type="Proteomes" id="UP000254968"/>
    </source>
</evidence>
<protein>
    <recommendedName>
        <fullName evidence="1">RavJ-like C-terminal domain-containing protein</fullName>
    </recommendedName>
</protein>
<accession>A0A378I0I6</accession>
<name>A0A378I0I6_9GAMM</name>
<organism evidence="2 3">
    <name type="scientific">Legionella beliardensis</name>
    <dbReference type="NCBI Taxonomy" id="91822"/>
    <lineage>
        <taxon>Bacteria</taxon>
        <taxon>Pseudomonadati</taxon>
        <taxon>Pseudomonadota</taxon>
        <taxon>Gammaproteobacteria</taxon>
        <taxon>Legionellales</taxon>
        <taxon>Legionellaceae</taxon>
        <taxon>Legionella</taxon>
    </lineage>
</organism>
<keyword evidence="3" id="KW-1185">Reference proteome</keyword>